<comment type="caution">
    <text evidence="1">The sequence shown here is derived from an EMBL/GenBank/DDBJ whole genome shotgun (WGS) entry which is preliminary data.</text>
</comment>
<evidence type="ECO:0000313" key="1">
    <source>
        <dbReference type="EMBL" id="CAD8062272.1"/>
    </source>
</evidence>
<sequence length="134" mass="16405">MIKNVKKRIKIKKQIKLQIFLCWSRIQVSKMLTENNQLNISINMNMNIKMLNRSMKSKGKKKQNILRNKSRRKFDKIIQNQLKAKYQIKQELEVKRKMLEFIKKNTININIEMMKGSLSFLRKEYKKFRNRQRD</sequence>
<accession>A0A8S1L9A0</accession>
<evidence type="ECO:0000313" key="2">
    <source>
        <dbReference type="Proteomes" id="UP000692954"/>
    </source>
</evidence>
<dbReference type="Proteomes" id="UP000692954">
    <property type="component" value="Unassembled WGS sequence"/>
</dbReference>
<proteinExistence type="predicted"/>
<protein>
    <submittedName>
        <fullName evidence="1">Uncharacterized protein</fullName>
    </submittedName>
</protein>
<gene>
    <name evidence="1" type="ORF">PSON_ATCC_30995.1.T0160259</name>
</gene>
<reference evidence="1" key="1">
    <citation type="submission" date="2021-01" db="EMBL/GenBank/DDBJ databases">
        <authorList>
            <consortium name="Genoscope - CEA"/>
            <person name="William W."/>
        </authorList>
    </citation>
    <scope>NUCLEOTIDE SEQUENCE</scope>
</reference>
<organism evidence="1 2">
    <name type="scientific">Paramecium sonneborni</name>
    <dbReference type="NCBI Taxonomy" id="65129"/>
    <lineage>
        <taxon>Eukaryota</taxon>
        <taxon>Sar</taxon>
        <taxon>Alveolata</taxon>
        <taxon>Ciliophora</taxon>
        <taxon>Intramacronucleata</taxon>
        <taxon>Oligohymenophorea</taxon>
        <taxon>Peniculida</taxon>
        <taxon>Parameciidae</taxon>
        <taxon>Paramecium</taxon>
    </lineage>
</organism>
<name>A0A8S1L9A0_9CILI</name>
<keyword evidence="2" id="KW-1185">Reference proteome</keyword>
<dbReference type="AlphaFoldDB" id="A0A8S1L9A0"/>
<dbReference type="EMBL" id="CAJJDN010000016">
    <property type="protein sequence ID" value="CAD8062272.1"/>
    <property type="molecule type" value="Genomic_DNA"/>
</dbReference>